<keyword evidence="6" id="KW-0238">DNA-binding</keyword>
<dbReference type="STRING" id="47311.MBCUT_18590"/>
<dbReference type="Gene3D" id="3.40.50.300">
    <property type="entry name" value="P-loop containing nucleotide triphosphate hydrolases"/>
    <property type="match status" value="2"/>
</dbReference>
<keyword evidence="2" id="KW-0227">DNA damage</keyword>
<evidence type="ECO:0000256" key="3">
    <source>
        <dbReference type="ARBA" id="ARBA00022801"/>
    </source>
</evidence>
<dbReference type="CDD" id="cd17922">
    <property type="entry name" value="DEXHc_LHR-like"/>
    <property type="match status" value="1"/>
</dbReference>
<dbReference type="InterPro" id="IPR011545">
    <property type="entry name" value="DEAD/DEAH_box_helicase_dom"/>
</dbReference>
<dbReference type="Pfam" id="PF00271">
    <property type="entry name" value="Helicase_C"/>
    <property type="match status" value="1"/>
</dbReference>
<dbReference type="InterPro" id="IPR017170">
    <property type="entry name" value="Lhr-like"/>
</dbReference>
<dbReference type="Pfam" id="PF00270">
    <property type="entry name" value="DEAD"/>
    <property type="match status" value="1"/>
</dbReference>
<gene>
    <name evidence="12" type="primary">dbpA_2</name>
    <name evidence="12" type="ORF">MBCUT_18590</name>
</gene>
<dbReference type="GO" id="GO:0003677">
    <property type="term" value="F:DNA binding"/>
    <property type="evidence" value="ECO:0007669"/>
    <property type="project" value="UniProtKB-KW"/>
</dbReference>
<dbReference type="InterPro" id="IPR003593">
    <property type="entry name" value="AAA+_ATPase"/>
</dbReference>
<comment type="similarity">
    <text evidence="9">Belongs to the Lhr helicase family. Lhr-Core subfamily.</text>
</comment>
<sequence length="870" mass="99300">MIKEQTKSYSKKEIYKVLHPWVREWFDNSFDDFTPAQKQAIVDIHKNKNVLVSSPTGSGKTLTAFLSVISELTGLAEKNELEDKVYCIYISPLKALDNDIEKNLENPLNEIEKIAKKEGKEDLGIRKAVRTGDTNQYQRNKMLKVPPHILITTPETLSILLVAPKFREKLANVKYVIIDEIHSLANNKRGVHLSLSLERLQHLIGGYTRIGLSATVSPLEKVANFLVGYEYGTPRDCLIVDVNYIKELDIEVISPVDDIIVADSEETRLAMYNLVDDLVMEHKTTLIFTNTRRGTESLVYNLKKMFPENYNSNNIMAHHSSLSKELRLETEDELKKGTLKAVVSSTSLELGIDIGYIDLVILINSPKSVSRALQRIGRSGHQLHEKSKGRIIITDRDDLVECSILLKNAKEGRIDKIKIPTNALDVLAQHIYGMGIENPWDIDYAYDVIRKSYCYKDLSRDDYEDVLSYLAGEYGELEERYVYAKIWIDYDKNTFGKRGKLARMLYSTNIGTIPDSTGVAVKCDGDVVGKIEQDFMEKLKKGDTFVLGGAIYRFNYGKGMTINVSPASGPPTIPSWFSQQLPLAFDLAIDIQRFRAIMDSKFQYNQRKEEIMEFIHEYLYVDDFAANSIYEYFNEQFLYAVIPSNRKLLIEYYTGFGGRKFIIFHSLFGRQVNDALSRAIAYIIAKKHNIDITISISDNGFYLSSDKKMGGLEAFKQLTSKNLKDILIKAIKKTETLASRFRHCAGRSLMTLRKYKGQNKSVGRQQVRGKILLKFVEGMDDNFSILKEARREVIEDLMDVENATKVLQWMESGQLEIKTINTVIPSPFAFNLVSQGYLDVLSQTDKAEFSKRMHKAVLEKIKDQLNEDFY</sequence>
<keyword evidence="4 12" id="KW-0347">Helicase</keyword>
<evidence type="ECO:0000256" key="2">
    <source>
        <dbReference type="ARBA" id="ARBA00022763"/>
    </source>
</evidence>
<dbReference type="PANTHER" id="PTHR47962">
    <property type="entry name" value="ATP-DEPENDENT HELICASE LHR-RELATED-RELATED"/>
    <property type="match status" value="1"/>
</dbReference>
<evidence type="ECO:0000256" key="1">
    <source>
        <dbReference type="ARBA" id="ARBA00022741"/>
    </source>
</evidence>
<dbReference type="PIRSF" id="PIRSF037307">
    <property type="entry name" value="Lhr-like_helic_prd"/>
    <property type="match status" value="1"/>
</dbReference>
<dbReference type="OrthoDB" id="372104at2157"/>
<keyword evidence="1" id="KW-0547">Nucleotide-binding</keyword>
<feature type="domain" description="Helicase C-terminal" evidence="11">
    <location>
        <begin position="274"/>
        <end position="425"/>
    </location>
</feature>
<evidence type="ECO:0000256" key="6">
    <source>
        <dbReference type="ARBA" id="ARBA00023125"/>
    </source>
</evidence>
<protein>
    <submittedName>
        <fullName evidence="12">ATP-dependent RNA helicase DbpA</fullName>
        <ecNumber evidence="12">3.6.4.13</ecNumber>
    </submittedName>
</protein>
<dbReference type="Proteomes" id="UP000077275">
    <property type="component" value="Unassembled WGS sequence"/>
</dbReference>
<dbReference type="GO" id="GO:0006281">
    <property type="term" value="P:DNA repair"/>
    <property type="evidence" value="ECO:0007669"/>
    <property type="project" value="UniProtKB-KW"/>
</dbReference>
<evidence type="ECO:0000256" key="5">
    <source>
        <dbReference type="ARBA" id="ARBA00022840"/>
    </source>
</evidence>
<keyword evidence="8" id="KW-0413">Isomerase</keyword>
<name>A0A166CVJ2_9EURY</name>
<evidence type="ECO:0000256" key="9">
    <source>
        <dbReference type="ARBA" id="ARBA00093467"/>
    </source>
</evidence>
<evidence type="ECO:0000259" key="11">
    <source>
        <dbReference type="PROSITE" id="PS51194"/>
    </source>
</evidence>
<proteinExistence type="inferred from homology"/>
<dbReference type="CDD" id="cd18796">
    <property type="entry name" value="SF2_C_LHR"/>
    <property type="match status" value="1"/>
</dbReference>
<reference evidence="12 13" key="1">
    <citation type="submission" date="2016-04" db="EMBL/GenBank/DDBJ databases">
        <title>Genome sequence of Methanobrevibacter cuticularis DSM 11139.</title>
        <authorList>
            <person name="Poehlein A."/>
            <person name="Seedorf H."/>
            <person name="Daniel R."/>
        </authorList>
    </citation>
    <scope>NUCLEOTIDE SEQUENCE [LARGE SCALE GENOMIC DNA]</scope>
    <source>
        <strain evidence="12 13">DSM 11139</strain>
    </source>
</reference>
<dbReference type="InterPro" id="IPR013701">
    <property type="entry name" value="Lhr-like_DEAD/DEAH_assoc"/>
</dbReference>
<evidence type="ECO:0000259" key="10">
    <source>
        <dbReference type="PROSITE" id="PS51192"/>
    </source>
</evidence>
<dbReference type="PROSITE" id="PS51194">
    <property type="entry name" value="HELICASE_CTER"/>
    <property type="match status" value="1"/>
</dbReference>
<keyword evidence="13" id="KW-1185">Reference proteome</keyword>
<dbReference type="AlphaFoldDB" id="A0A166CVJ2"/>
<dbReference type="Pfam" id="PF19306">
    <property type="entry name" value="WHD_Lhr"/>
    <property type="match status" value="1"/>
</dbReference>
<keyword evidence="5" id="KW-0067">ATP-binding</keyword>
<dbReference type="SMART" id="SM00487">
    <property type="entry name" value="DEXDc"/>
    <property type="match status" value="1"/>
</dbReference>
<evidence type="ECO:0000256" key="7">
    <source>
        <dbReference type="ARBA" id="ARBA00023204"/>
    </source>
</evidence>
<dbReference type="InterPro" id="IPR001650">
    <property type="entry name" value="Helicase_C-like"/>
</dbReference>
<dbReference type="InterPro" id="IPR027417">
    <property type="entry name" value="P-loop_NTPase"/>
</dbReference>
<keyword evidence="3 12" id="KW-0378">Hydrolase</keyword>
<dbReference type="SUPFAM" id="SSF52540">
    <property type="entry name" value="P-loop containing nucleoside triphosphate hydrolases"/>
    <property type="match status" value="1"/>
</dbReference>
<dbReference type="InterPro" id="IPR052511">
    <property type="entry name" value="ATP-dep_Helicase"/>
</dbReference>
<dbReference type="InterPro" id="IPR045628">
    <property type="entry name" value="Lhr_WH_dom"/>
</dbReference>
<comment type="caution">
    <text evidence="12">The sequence shown here is derived from an EMBL/GenBank/DDBJ whole genome shotgun (WGS) entry which is preliminary data.</text>
</comment>
<dbReference type="GO" id="GO:0005524">
    <property type="term" value="F:ATP binding"/>
    <property type="evidence" value="ECO:0007669"/>
    <property type="project" value="UniProtKB-KW"/>
</dbReference>
<dbReference type="InterPro" id="IPR014001">
    <property type="entry name" value="Helicase_ATP-bd"/>
</dbReference>
<dbReference type="GO" id="GO:0016887">
    <property type="term" value="F:ATP hydrolysis activity"/>
    <property type="evidence" value="ECO:0007669"/>
    <property type="project" value="TreeGrafter"/>
</dbReference>
<dbReference type="SMART" id="SM00490">
    <property type="entry name" value="HELICc"/>
    <property type="match status" value="1"/>
</dbReference>
<evidence type="ECO:0000313" key="12">
    <source>
        <dbReference type="EMBL" id="KZX14906.1"/>
    </source>
</evidence>
<dbReference type="PANTHER" id="PTHR47962:SF6">
    <property type="entry name" value="LARGE HELICASE-RELATED PROTEIN"/>
    <property type="match status" value="1"/>
</dbReference>
<dbReference type="GO" id="GO:0140097">
    <property type="term" value="F:catalytic activity, acting on DNA"/>
    <property type="evidence" value="ECO:0007669"/>
    <property type="project" value="UniProtKB-ARBA"/>
</dbReference>
<dbReference type="PATRIC" id="fig|47311.3.peg.2022"/>
<dbReference type="EMBL" id="LWMW01000141">
    <property type="protein sequence ID" value="KZX14906.1"/>
    <property type="molecule type" value="Genomic_DNA"/>
</dbReference>
<keyword evidence="7" id="KW-0234">DNA repair</keyword>
<evidence type="ECO:0000256" key="4">
    <source>
        <dbReference type="ARBA" id="ARBA00022806"/>
    </source>
</evidence>
<feature type="domain" description="Helicase ATP-binding" evidence="10">
    <location>
        <begin position="41"/>
        <end position="234"/>
    </location>
</feature>
<dbReference type="NCBIfam" id="NF010338">
    <property type="entry name" value="PRK13767.1"/>
    <property type="match status" value="1"/>
</dbReference>
<organism evidence="12 13">
    <name type="scientific">Methanobrevibacter cuticularis</name>
    <dbReference type="NCBI Taxonomy" id="47311"/>
    <lineage>
        <taxon>Archaea</taxon>
        <taxon>Methanobacteriati</taxon>
        <taxon>Methanobacteriota</taxon>
        <taxon>Methanomada group</taxon>
        <taxon>Methanobacteria</taxon>
        <taxon>Methanobacteriales</taxon>
        <taxon>Methanobacteriaceae</taxon>
        <taxon>Methanobrevibacter</taxon>
    </lineage>
</organism>
<dbReference type="EC" id="3.6.4.13" evidence="12"/>
<dbReference type="PROSITE" id="PS51192">
    <property type="entry name" value="HELICASE_ATP_BIND_1"/>
    <property type="match status" value="1"/>
</dbReference>
<evidence type="ECO:0000313" key="13">
    <source>
        <dbReference type="Proteomes" id="UP000077275"/>
    </source>
</evidence>
<dbReference type="Pfam" id="PF08494">
    <property type="entry name" value="DEAD_assoc"/>
    <property type="match status" value="1"/>
</dbReference>
<accession>A0A166CVJ2</accession>
<dbReference type="RefSeq" id="WP_067260391.1">
    <property type="nucleotide sequence ID" value="NZ_LWMW01000141.1"/>
</dbReference>
<dbReference type="GO" id="GO:0003724">
    <property type="term" value="F:RNA helicase activity"/>
    <property type="evidence" value="ECO:0007669"/>
    <property type="project" value="UniProtKB-EC"/>
</dbReference>
<dbReference type="SMART" id="SM00382">
    <property type="entry name" value="AAA"/>
    <property type="match status" value="1"/>
</dbReference>
<evidence type="ECO:0000256" key="8">
    <source>
        <dbReference type="ARBA" id="ARBA00023235"/>
    </source>
</evidence>